<dbReference type="Proteomes" id="UP000092573">
    <property type="component" value="Chromosome"/>
</dbReference>
<name>A0A1B1N4W3_9BACL</name>
<protein>
    <recommendedName>
        <fullName evidence="4">Spore coat protein</fullName>
    </recommendedName>
</protein>
<dbReference type="EMBL" id="CP014167">
    <property type="protein sequence ID" value="ANS76463.1"/>
    <property type="molecule type" value="Genomic_DNA"/>
</dbReference>
<accession>A0A1B1N4W3</accession>
<organism evidence="2 3">
    <name type="scientific">Paenibacillus yonginensis</name>
    <dbReference type="NCBI Taxonomy" id="1462996"/>
    <lineage>
        <taxon>Bacteria</taxon>
        <taxon>Bacillati</taxon>
        <taxon>Bacillota</taxon>
        <taxon>Bacilli</taxon>
        <taxon>Bacillales</taxon>
        <taxon>Paenibacillaceae</taxon>
        <taxon>Paenibacillus</taxon>
    </lineage>
</organism>
<reference evidence="2 3" key="1">
    <citation type="submission" date="2016-01" db="EMBL/GenBank/DDBJ databases">
        <title>Complete Genome Sequence of Paenibacillus yonginensis DCY84, a novel Plant Growth-Promoting Bacteria with Elicitation of Induced Systemic Resistance.</title>
        <authorList>
            <person name="Kim Y.J."/>
            <person name="Yang D.C."/>
            <person name="Sukweenadhi J."/>
        </authorList>
    </citation>
    <scope>NUCLEOTIDE SEQUENCE [LARGE SCALE GENOMIC DNA]</scope>
    <source>
        <strain evidence="2 3">DCY84</strain>
    </source>
</reference>
<dbReference type="KEGG" id="pyg:AWM70_19355"/>
<dbReference type="STRING" id="1462996.AWM70_19355"/>
<dbReference type="RefSeq" id="WP_068699143.1">
    <property type="nucleotide sequence ID" value="NZ_CP014167.1"/>
</dbReference>
<evidence type="ECO:0000313" key="3">
    <source>
        <dbReference type="Proteomes" id="UP000092573"/>
    </source>
</evidence>
<feature type="region of interest" description="Disordered" evidence="1">
    <location>
        <begin position="62"/>
        <end position="181"/>
    </location>
</feature>
<evidence type="ECO:0000256" key="1">
    <source>
        <dbReference type="SAM" id="MobiDB-lite"/>
    </source>
</evidence>
<feature type="compositionally biased region" description="Gly residues" evidence="1">
    <location>
        <begin position="115"/>
        <end position="133"/>
    </location>
</feature>
<dbReference type="AlphaFoldDB" id="A0A1B1N4W3"/>
<evidence type="ECO:0008006" key="4">
    <source>
        <dbReference type="Google" id="ProtNLM"/>
    </source>
</evidence>
<evidence type="ECO:0000313" key="2">
    <source>
        <dbReference type="EMBL" id="ANS76463.1"/>
    </source>
</evidence>
<keyword evidence="3" id="KW-1185">Reference proteome</keyword>
<sequence>MKWVNRILLGAAATILVCALTVLTTGLVVNAYVQSLLSSLNIKWEGQPSGLSSVLKLGWGGPSTNKLSGEQEPDHQAARGLPGGADLGGGTDEDGAVEGGTGDGSGTPPASSTDGAGGSGDGSTGGTAGGGRTGTEAANGQAAEDSGGTYTDEDALPVMGSGIASDAAGKQGEEPVVTPDQLSAKKDDIPAKEKEEVFSMLMNKLPENEMQKITTAMEGGLTESELLEIQQILSKYLSKDDYAKMLEILK</sequence>
<proteinExistence type="predicted"/>
<dbReference type="OrthoDB" id="2662662at2"/>
<feature type="compositionally biased region" description="Gly residues" evidence="1">
    <location>
        <begin position="81"/>
        <end position="90"/>
    </location>
</feature>
<gene>
    <name evidence="2" type="ORF">AWM70_19355</name>
</gene>